<dbReference type="Proteomes" id="UP000320011">
    <property type="component" value="Unassembled WGS sequence"/>
</dbReference>
<gene>
    <name evidence="2" type="ORF">FNH05_24550</name>
</gene>
<organism evidence="2 3">
    <name type="scientific">Amycolatopsis rhizosphaerae</name>
    <dbReference type="NCBI Taxonomy" id="2053003"/>
    <lineage>
        <taxon>Bacteria</taxon>
        <taxon>Bacillati</taxon>
        <taxon>Actinomycetota</taxon>
        <taxon>Actinomycetes</taxon>
        <taxon>Pseudonocardiales</taxon>
        <taxon>Pseudonocardiaceae</taxon>
        <taxon>Amycolatopsis</taxon>
    </lineage>
</organism>
<dbReference type="OrthoDB" id="5194255at2"/>
<dbReference type="EMBL" id="VJWX01000289">
    <property type="protein sequence ID" value="TVT38141.1"/>
    <property type="molecule type" value="Genomic_DNA"/>
</dbReference>
<evidence type="ECO:0000256" key="1">
    <source>
        <dbReference type="SAM" id="SignalP"/>
    </source>
</evidence>
<keyword evidence="3" id="KW-1185">Reference proteome</keyword>
<dbReference type="RefSeq" id="WP_144591071.1">
    <property type="nucleotide sequence ID" value="NZ_VJWX01000289.1"/>
</dbReference>
<name>A0A558BNP7_9PSEU</name>
<evidence type="ECO:0000313" key="3">
    <source>
        <dbReference type="Proteomes" id="UP000320011"/>
    </source>
</evidence>
<proteinExistence type="predicted"/>
<evidence type="ECO:0000313" key="2">
    <source>
        <dbReference type="EMBL" id="TVT38141.1"/>
    </source>
</evidence>
<sequence length="161" mass="16097">MTRLPLKITGVLTGAILVSGMATGIASAADQKLDGSITASGSTCSWTNASISANPPSTLTLDRTTVNPPGGNLSCSGSVTVSLNNNPTISFNDTAGTATADLISVTVQTLGISCQYSANGLTAQRQGTTRNYSASGVTISKSGGSFLCPGSATADATFNFH</sequence>
<reference evidence="2 3" key="2">
    <citation type="submission" date="2019-08" db="EMBL/GenBank/DDBJ databases">
        <title>Amycolatopsis acidicola sp. nov., isolated from peat swamp forest soil.</title>
        <authorList>
            <person name="Srisuk N."/>
        </authorList>
    </citation>
    <scope>NUCLEOTIDE SEQUENCE [LARGE SCALE GENOMIC DNA]</scope>
    <source>
        <strain evidence="2 3">TBRC 6029</strain>
    </source>
</reference>
<feature type="signal peptide" evidence="1">
    <location>
        <begin position="1"/>
        <end position="28"/>
    </location>
</feature>
<feature type="chain" id="PRO_5022159252" evidence="1">
    <location>
        <begin position="29"/>
        <end position="161"/>
    </location>
</feature>
<keyword evidence="1" id="KW-0732">Signal</keyword>
<comment type="caution">
    <text evidence="2">The sequence shown here is derived from an EMBL/GenBank/DDBJ whole genome shotgun (WGS) entry which is preliminary data.</text>
</comment>
<reference evidence="2 3" key="1">
    <citation type="submission" date="2019-07" db="EMBL/GenBank/DDBJ databases">
        <authorList>
            <person name="Duangmal K."/>
            <person name="Teo W.F.A."/>
        </authorList>
    </citation>
    <scope>NUCLEOTIDE SEQUENCE [LARGE SCALE GENOMIC DNA]</scope>
    <source>
        <strain evidence="2 3">TBRC 6029</strain>
    </source>
</reference>
<accession>A0A558BNP7</accession>
<dbReference type="AlphaFoldDB" id="A0A558BNP7"/>
<protein>
    <submittedName>
        <fullName evidence="2">Uncharacterized protein</fullName>
    </submittedName>
</protein>